<gene>
    <name evidence="17" type="ORF">D9V73_02780</name>
</gene>
<dbReference type="OrthoDB" id="9784483at2"/>
<dbReference type="Proteomes" id="UP000298566">
    <property type="component" value="Chromosome"/>
</dbReference>
<name>A0A4D6Y212_BUCMH</name>
<evidence type="ECO:0000256" key="1">
    <source>
        <dbReference type="ARBA" id="ARBA00001974"/>
    </source>
</evidence>
<accession>A0A4D6Y212</accession>
<dbReference type="InterPro" id="IPR033892">
    <property type="entry name" value="FNR_bac"/>
</dbReference>
<evidence type="ECO:0000256" key="7">
    <source>
        <dbReference type="ARBA" id="ARBA00022741"/>
    </source>
</evidence>
<dbReference type="InterPro" id="IPR001433">
    <property type="entry name" value="OxRdtase_FAD/NAD-bd"/>
</dbReference>
<keyword evidence="7" id="KW-0547">Nucleotide-binding</keyword>
<dbReference type="InterPro" id="IPR051930">
    <property type="entry name" value="FNR_type-1"/>
</dbReference>
<dbReference type="EC" id="1.19.1.1" evidence="3"/>
<keyword evidence="6" id="KW-0285">Flavoprotein</keyword>
<evidence type="ECO:0000256" key="6">
    <source>
        <dbReference type="ARBA" id="ARBA00022630"/>
    </source>
</evidence>
<evidence type="ECO:0000259" key="16">
    <source>
        <dbReference type="PROSITE" id="PS51384"/>
    </source>
</evidence>
<evidence type="ECO:0000256" key="2">
    <source>
        <dbReference type="ARBA" id="ARBA00008312"/>
    </source>
</evidence>
<evidence type="ECO:0000313" key="18">
    <source>
        <dbReference type="Proteomes" id="UP000298566"/>
    </source>
</evidence>
<dbReference type="GO" id="GO:0034599">
    <property type="term" value="P:cellular response to oxidative stress"/>
    <property type="evidence" value="ECO:0007669"/>
    <property type="project" value="TreeGrafter"/>
</dbReference>
<dbReference type="GO" id="GO:0004324">
    <property type="term" value="F:ferredoxin-NADP+ reductase activity"/>
    <property type="evidence" value="ECO:0007669"/>
    <property type="project" value="UniProtKB-EC"/>
</dbReference>
<evidence type="ECO:0000256" key="14">
    <source>
        <dbReference type="ARBA" id="ARBA00047271"/>
    </source>
</evidence>
<dbReference type="SUPFAM" id="SSF52343">
    <property type="entry name" value="Ferredoxin reductase-like, C-terminal NADP-linked domain"/>
    <property type="match status" value="1"/>
</dbReference>
<dbReference type="InterPro" id="IPR039261">
    <property type="entry name" value="FNR_nucleotide-bd"/>
</dbReference>
<dbReference type="Gene3D" id="2.40.30.10">
    <property type="entry name" value="Translation factors"/>
    <property type="match status" value="1"/>
</dbReference>
<sequence length="249" mass="29068">MNDWTIAKVIEIKKWKNNLFSLILNASIYPFVAGQFSRISYLTQDGKKIQKAYSYVNAPKDRHLEFYITLIPNGQLTPYLYKLSKTDKIMIKRTASGFFTLNEIPSCKNLWMFATGTGIGPYLSILKDKNGTHKFENIILVHAVRYYDDLTYLSLMSNLKQQYKRQLHIQTIISREVINFSLCGRIPKLLENNKLENTLGFKINKDTCHVMLCGNPSMVKDTQEFLIKNRNMKKHLRKKHGQITSENYW</sequence>
<evidence type="ECO:0000256" key="3">
    <source>
        <dbReference type="ARBA" id="ARBA00012872"/>
    </source>
</evidence>
<evidence type="ECO:0000313" key="17">
    <source>
        <dbReference type="EMBL" id="QCI23536.1"/>
    </source>
</evidence>
<dbReference type="CDD" id="cd06195">
    <property type="entry name" value="FNR1"/>
    <property type="match status" value="1"/>
</dbReference>
<reference evidence="17 18" key="1">
    <citation type="submission" date="2018-10" db="EMBL/GenBank/DDBJ databases">
        <title>Comparative functional genomics of the obligate endosymbiont Buchnera aphidicola.</title>
        <authorList>
            <person name="Chong R.A."/>
        </authorList>
    </citation>
    <scope>NUCLEOTIDE SEQUENCE [LARGE SCALE GENOMIC DNA]</scope>
    <source>
        <strain evidence="17 18">Mrh</strain>
    </source>
</reference>
<dbReference type="InterPro" id="IPR017927">
    <property type="entry name" value="FAD-bd_FR_type"/>
</dbReference>
<dbReference type="Pfam" id="PF00175">
    <property type="entry name" value="NAD_binding_1"/>
    <property type="match status" value="1"/>
</dbReference>
<comment type="cofactor">
    <cofactor evidence="1">
        <name>FAD</name>
        <dbReference type="ChEBI" id="CHEBI:57692"/>
    </cofactor>
</comment>
<dbReference type="GO" id="GO:0042167">
    <property type="term" value="P:heme catabolic process"/>
    <property type="evidence" value="ECO:0007669"/>
    <property type="project" value="TreeGrafter"/>
</dbReference>
<dbReference type="PROSITE" id="PS51384">
    <property type="entry name" value="FAD_FR"/>
    <property type="match status" value="1"/>
</dbReference>
<organism evidence="17 18">
    <name type="scientific">Buchnera aphidicola subsp. Melaphis rhois</name>
    <dbReference type="NCBI Taxonomy" id="118103"/>
    <lineage>
        <taxon>Bacteria</taxon>
        <taxon>Pseudomonadati</taxon>
        <taxon>Pseudomonadota</taxon>
        <taxon>Gammaproteobacteria</taxon>
        <taxon>Enterobacterales</taxon>
        <taxon>Erwiniaceae</taxon>
        <taxon>Buchnera</taxon>
    </lineage>
</organism>
<proteinExistence type="inferred from homology"/>
<evidence type="ECO:0000256" key="11">
    <source>
        <dbReference type="ARBA" id="ARBA00029856"/>
    </source>
</evidence>
<dbReference type="PANTHER" id="PTHR47878:SF1">
    <property type="entry name" value="FLAVODOXIN_FERREDOXIN--NADP REDUCTASE"/>
    <property type="match status" value="1"/>
</dbReference>
<protein>
    <recommendedName>
        <fullName evidence="5">Flavodoxin/ferredoxin--NADP reductase</fullName>
        <ecNumber evidence="4">1.18.1.2</ecNumber>
        <ecNumber evidence="3">1.19.1.1</ecNumber>
    </recommendedName>
    <alternativeName>
        <fullName evidence="13">Ferredoxin (flavodoxin):NADP(+) oxidoreductase</fullName>
    </alternativeName>
    <alternativeName>
        <fullName evidence="11">Ferredoxin--NADP reductase</fullName>
    </alternativeName>
    <alternativeName>
        <fullName evidence="12">Flavodoxin--NADP reductase</fullName>
    </alternativeName>
</protein>
<dbReference type="AlphaFoldDB" id="A0A4D6Y212"/>
<evidence type="ECO:0000256" key="4">
    <source>
        <dbReference type="ARBA" id="ARBA00013223"/>
    </source>
</evidence>
<comment type="similarity">
    <text evidence="2">Belongs to the ferredoxin--NADP reductase type 1 family.</text>
</comment>
<keyword evidence="8" id="KW-0274">FAD</keyword>
<dbReference type="InterPro" id="IPR017938">
    <property type="entry name" value="Riboflavin_synthase-like_b-brl"/>
</dbReference>
<evidence type="ECO:0000256" key="9">
    <source>
        <dbReference type="ARBA" id="ARBA00022857"/>
    </source>
</evidence>
<keyword evidence="10" id="KW-0560">Oxidoreductase</keyword>
<dbReference type="EMBL" id="CP033004">
    <property type="protein sequence ID" value="QCI23536.1"/>
    <property type="molecule type" value="Genomic_DNA"/>
</dbReference>
<evidence type="ECO:0000256" key="13">
    <source>
        <dbReference type="ARBA" id="ARBA00030173"/>
    </source>
</evidence>
<dbReference type="GO" id="GO:0000166">
    <property type="term" value="F:nucleotide binding"/>
    <property type="evidence" value="ECO:0007669"/>
    <property type="project" value="UniProtKB-KW"/>
</dbReference>
<comment type="catalytic activity">
    <reaction evidence="15">
        <text>2 reduced [2Fe-2S]-[ferredoxin] + NADP(+) + H(+) = 2 oxidized [2Fe-2S]-[ferredoxin] + NADPH</text>
        <dbReference type="Rhea" id="RHEA:20125"/>
        <dbReference type="Rhea" id="RHEA-COMP:10000"/>
        <dbReference type="Rhea" id="RHEA-COMP:10001"/>
        <dbReference type="ChEBI" id="CHEBI:15378"/>
        <dbReference type="ChEBI" id="CHEBI:33737"/>
        <dbReference type="ChEBI" id="CHEBI:33738"/>
        <dbReference type="ChEBI" id="CHEBI:57783"/>
        <dbReference type="ChEBI" id="CHEBI:58349"/>
        <dbReference type="EC" id="1.18.1.2"/>
    </reaction>
</comment>
<evidence type="ECO:0000256" key="10">
    <source>
        <dbReference type="ARBA" id="ARBA00023002"/>
    </source>
</evidence>
<evidence type="ECO:0000256" key="15">
    <source>
        <dbReference type="ARBA" id="ARBA00047776"/>
    </source>
</evidence>
<evidence type="ECO:0000256" key="12">
    <source>
        <dbReference type="ARBA" id="ARBA00030000"/>
    </source>
</evidence>
<evidence type="ECO:0000256" key="8">
    <source>
        <dbReference type="ARBA" id="ARBA00022827"/>
    </source>
</evidence>
<dbReference type="RefSeq" id="WP_158336744.1">
    <property type="nucleotide sequence ID" value="NZ_CP033004.1"/>
</dbReference>
<comment type="catalytic activity">
    <reaction evidence="14">
        <text>reduced [flavodoxin] + NADP(+) = oxidized [flavodoxin] + NADPH + 2 H(+)</text>
        <dbReference type="Rhea" id="RHEA:50756"/>
        <dbReference type="Rhea" id="RHEA-COMP:10622"/>
        <dbReference type="Rhea" id="RHEA-COMP:10623"/>
        <dbReference type="ChEBI" id="CHEBI:15378"/>
        <dbReference type="ChEBI" id="CHEBI:57618"/>
        <dbReference type="ChEBI" id="CHEBI:57783"/>
        <dbReference type="ChEBI" id="CHEBI:58210"/>
        <dbReference type="ChEBI" id="CHEBI:58349"/>
        <dbReference type="EC" id="1.19.1.1"/>
    </reaction>
</comment>
<dbReference type="PANTHER" id="PTHR47878">
    <property type="entry name" value="OXIDOREDUCTASE FAD/NAD(P)-BINDING DOMAIN PROTEIN"/>
    <property type="match status" value="1"/>
</dbReference>
<keyword evidence="9" id="KW-0521">NADP</keyword>
<dbReference type="EC" id="1.18.1.2" evidence="4"/>
<evidence type="ECO:0000256" key="5">
    <source>
        <dbReference type="ARBA" id="ARBA00020327"/>
    </source>
</evidence>
<dbReference type="Gene3D" id="3.40.50.80">
    <property type="entry name" value="Nucleotide-binding domain of ferredoxin-NADP reductase (FNR) module"/>
    <property type="match status" value="1"/>
</dbReference>
<feature type="domain" description="FAD-binding FR-type" evidence="16">
    <location>
        <begin position="2"/>
        <end position="102"/>
    </location>
</feature>
<dbReference type="SUPFAM" id="SSF63380">
    <property type="entry name" value="Riboflavin synthase domain-like"/>
    <property type="match status" value="1"/>
</dbReference>